<reference evidence="2 3" key="1">
    <citation type="submission" date="2021-06" db="EMBL/GenBank/DDBJ databases">
        <title>Genome sequence of Babesia caballi.</title>
        <authorList>
            <person name="Yamagishi J."/>
            <person name="Kidaka T."/>
            <person name="Ochi A."/>
        </authorList>
    </citation>
    <scope>NUCLEOTIDE SEQUENCE [LARGE SCALE GENOMIC DNA]</scope>
    <source>
        <strain evidence="2">USDA-D6B2</strain>
    </source>
</reference>
<dbReference type="RefSeq" id="XP_067715268.1">
    <property type="nucleotide sequence ID" value="XM_067859167.1"/>
</dbReference>
<dbReference type="EMBL" id="BPLF01000002">
    <property type="protein sequence ID" value="GIX63199.1"/>
    <property type="molecule type" value="Genomic_DNA"/>
</dbReference>
<keyword evidence="3" id="KW-1185">Reference proteome</keyword>
<dbReference type="InterPro" id="IPR012677">
    <property type="entry name" value="Nucleotide-bd_a/b_plait_sf"/>
</dbReference>
<feature type="compositionally biased region" description="Basic and acidic residues" evidence="1">
    <location>
        <begin position="392"/>
        <end position="402"/>
    </location>
</feature>
<feature type="compositionally biased region" description="Basic and acidic residues" evidence="1">
    <location>
        <begin position="412"/>
        <end position="428"/>
    </location>
</feature>
<accession>A0AAV4LTR6</accession>
<protein>
    <submittedName>
        <fullName evidence="2">Ubiquitin carboxyl-terminal hydrolase</fullName>
    </submittedName>
</protein>
<comment type="caution">
    <text evidence="2">The sequence shown here is derived from an EMBL/GenBank/DDBJ whole genome shotgun (WGS) entry which is preliminary data.</text>
</comment>
<dbReference type="AlphaFoldDB" id="A0AAV4LTR6"/>
<dbReference type="GO" id="GO:0003676">
    <property type="term" value="F:nucleic acid binding"/>
    <property type="evidence" value="ECO:0007669"/>
    <property type="project" value="InterPro"/>
</dbReference>
<sequence length="451" mass="50635">MVLTEDDEDQIMFDLYDGLDTFAQKTAEKDRPQDDVAVTAAVKRSNSSELKRSSGSINQFREVGAEESDNHVTLDDGIPDDEDDGLVFLVEDDDYEGEPGADHVKKDVFPTERRKPGGWTTRYQKKERVIYVGAPSSEALAMASTEPKKECFCLVSGVPWWVDVQELNHIAETGGGIVAFSKILSDPITGESLGAAIVEFVDRDSCDTFCKTSSHLTATVISDDIFEFIKDSPLYREGLFKAGFINRVVARLGISLRRNAANIATSDLYHEIEFEVQQQEMIRRGEFDAASKVFPWLNLNVVKLLGYAKRYESAGSEDTYNITNHLEAYKHKQSVAQNYFNVMMPNFMMADYVRLATNDAVGPEKSAQPHTGKSNKQGKAPGKKNKQASKSNSDHPDSTSSDKKKRSRSPSRKKERDRDSGGRRDSPGRRSRRRRSPSRGSNRNSRHRDRR</sequence>
<feature type="region of interest" description="Disordered" evidence="1">
    <location>
        <begin position="362"/>
        <end position="451"/>
    </location>
</feature>
<name>A0AAV4LTR6_BABCB</name>
<evidence type="ECO:0000313" key="2">
    <source>
        <dbReference type="EMBL" id="GIX63199.1"/>
    </source>
</evidence>
<evidence type="ECO:0000256" key="1">
    <source>
        <dbReference type="SAM" id="MobiDB-lite"/>
    </source>
</evidence>
<proteinExistence type="predicted"/>
<dbReference type="SUPFAM" id="SSF54928">
    <property type="entry name" value="RNA-binding domain, RBD"/>
    <property type="match status" value="1"/>
</dbReference>
<dbReference type="InterPro" id="IPR035979">
    <property type="entry name" value="RBD_domain_sf"/>
</dbReference>
<dbReference type="GO" id="GO:0016787">
    <property type="term" value="F:hydrolase activity"/>
    <property type="evidence" value="ECO:0007669"/>
    <property type="project" value="UniProtKB-KW"/>
</dbReference>
<dbReference type="Proteomes" id="UP001497744">
    <property type="component" value="Unassembled WGS sequence"/>
</dbReference>
<evidence type="ECO:0000313" key="3">
    <source>
        <dbReference type="Proteomes" id="UP001497744"/>
    </source>
</evidence>
<gene>
    <name evidence="2" type="ORF">BcabD6B2_26340</name>
</gene>
<dbReference type="Gene3D" id="3.30.70.330">
    <property type="match status" value="1"/>
</dbReference>
<keyword evidence="2" id="KW-0378">Hydrolase</keyword>
<dbReference type="GeneID" id="94194680"/>
<feature type="compositionally biased region" description="Polar residues" evidence="1">
    <location>
        <begin position="368"/>
        <end position="377"/>
    </location>
</feature>
<organism evidence="2 3">
    <name type="scientific">Babesia caballi</name>
    <dbReference type="NCBI Taxonomy" id="5871"/>
    <lineage>
        <taxon>Eukaryota</taxon>
        <taxon>Sar</taxon>
        <taxon>Alveolata</taxon>
        <taxon>Apicomplexa</taxon>
        <taxon>Aconoidasida</taxon>
        <taxon>Piroplasmida</taxon>
        <taxon>Babesiidae</taxon>
        <taxon>Babesia</taxon>
    </lineage>
</organism>